<dbReference type="InterPro" id="IPR036388">
    <property type="entry name" value="WH-like_DNA-bd_sf"/>
</dbReference>
<keyword evidence="1" id="KW-0319">Glycerol metabolism</keyword>
<evidence type="ECO:0000313" key="9">
    <source>
        <dbReference type="EMBL" id="PRX50283.1"/>
    </source>
</evidence>
<dbReference type="GO" id="GO:0045892">
    <property type="term" value="P:negative regulation of DNA-templated transcription"/>
    <property type="evidence" value="ECO:0007669"/>
    <property type="project" value="TreeGrafter"/>
</dbReference>
<accession>A0A2T0M107</accession>
<reference evidence="9 10" key="1">
    <citation type="submission" date="2018-03" db="EMBL/GenBank/DDBJ databases">
        <title>Genomic Encyclopedia of Type Strains, Phase III (KMG-III): the genomes of soil and plant-associated and newly described type strains.</title>
        <authorList>
            <person name="Whitman W."/>
        </authorList>
    </citation>
    <scope>NUCLEOTIDE SEQUENCE [LARGE SCALE GENOMIC DNA]</scope>
    <source>
        <strain evidence="9 10">CGMCC 4.7125</strain>
    </source>
</reference>
<dbReference type="Gene3D" id="3.30.450.40">
    <property type="match status" value="1"/>
</dbReference>
<evidence type="ECO:0000259" key="7">
    <source>
        <dbReference type="PROSITE" id="PS51077"/>
    </source>
</evidence>
<dbReference type="PANTHER" id="PTHR30136">
    <property type="entry name" value="HELIX-TURN-HELIX TRANSCRIPTIONAL REGULATOR, ICLR FAMILY"/>
    <property type="match status" value="1"/>
</dbReference>
<feature type="domain" description="HTH iclR-type" evidence="7">
    <location>
        <begin position="17"/>
        <end position="77"/>
    </location>
</feature>
<dbReference type="InterPro" id="IPR014757">
    <property type="entry name" value="Tscrpt_reg_IclR_C"/>
</dbReference>
<dbReference type="GO" id="GO:0003700">
    <property type="term" value="F:DNA-binding transcription factor activity"/>
    <property type="evidence" value="ECO:0007669"/>
    <property type="project" value="TreeGrafter"/>
</dbReference>
<dbReference type="InterPro" id="IPR012794">
    <property type="entry name" value="PcaR_PcaU"/>
</dbReference>
<dbReference type="GO" id="GO:0045893">
    <property type="term" value="P:positive regulation of DNA-templated transcription"/>
    <property type="evidence" value="ECO:0007669"/>
    <property type="project" value="InterPro"/>
</dbReference>
<dbReference type="GO" id="GO:0046278">
    <property type="term" value="P:3,4-dihydroxybenzoate metabolic process"/>
    <property type="evidence" value="ECO:0007669"/>
    <property type="project" value="InterPro"/>
</dbReference>
<evidence type="ECO:0000256" key="4">
    <source>
        <dbReference type="ARBA" id="ARBA00023163"/>
    </source>
</evidence>
<dbReference type="Proteomes" id="UP000238362">
    <property type="component" value="Unassembled WGS sequence"/>
</dbReference>
<dbReference type="FunFam" id="1.10.10.10:FF:000056">
    <property type="entry name" value="IclR family transcriptional regulator"/>
    <property type="match status" value="1"/>
</dbReference>
<dbReference type="PANTHER" id="PTHR30136:SF34">
    <property type="entry name" value="TRANSCRIPTIONAL REGULATOR"/>
    <property type="match status" value="1"/>
</dbReference>
<dbReference type="NCBIfam" id="TIGR02431">
    <property type="entry name" value="pcaR_pcaU"/>
    <property type="match status" value="1"/>
</dbReference>
<keyword evidence="3" id="KW-0238">DNA-binding</keyword>
<protein>
    <recommendedName>
        <fullName evidence="6">Glycerol operon regulatory protein</fullName>
    </recommendedName>
</protein>
<dbReference type="PROSITE" id="PS51077">
    <property type="entry name" value="HTH_ICLR"/>
    <property type="match status" value="1"/>
</dbReference>
<dbReference type="SUPFAM" id="SSF55781">
    <property type="entry name" value="GAF domain-like"/>
    <property type="match status" value="1"/>
</dbReference>
<dbReference type="SMART" id="SM00346">
    <property type="entry name" value="HTH_ICLR"/>
    <property type="match status" value="1"/>
</dbReference>
<evidence type="ECO:0000256" key="5">
    <source>
        <dbReference type="ARBA" id="ARBA00058938"/>
    </source>
</evidence>
<dbReference type="AlphaFoldDB" id="A0A2T0M107"/>
<dbReference type="GO" id="GO:0003677">
    <property type="term" value="F:DNA binding"/>
    <property type="evidence" value="ECO:0007669"/>
    <property type="project" value="UniProtKB-KW"/>
</dbReference>
<evidence type="ECO:0000256" key="2">
    <source>
        <dbReference type="ARBA" id="ARBA00023015"/>
    </source>
</evidence>
<dbReference type="Gene3D" id="1.10.10.10">
    <property type="entry name" value="Winged helix-like DNA-binding domain superfamily/Winged helix DNA-binding domain"/>
    <property type="match status" value="1"/>
</dbReference>
<evidence type="ECO:0000313" key="10">
    <source>
        <dbReference type="Proteomes" id="UP000238362"/>
    </source>
</evidence>
<keyword evidence="4" id="KW-0804">Transcription</keyword>
<dbReference type="Pfam" id="PF01614">
    <property type="entry name" value="IclR_C"/>
    <property type="match status" value="1"/>
</dbReference>
<dbReference type="PROSITE" id="PS51078">
    <property type="entry name" value="ICLR_ED"/>
    <property type="match status" value="1"/>
</dbReference>
<dbReference type="EMBL" id="PVNH01000002">
    <property type="protein sequence ID" value="PRX50283.1"/>
    <property type="molecule type" value="Genomic_DNA"/>
</dbReference>
<evidence type="ECO:0000256" key="6">
    <source>
        <dbReference type="ARBA" id="ARBA00070406"/>
    </source>
</evidence>
<name>A0A2T0M107_9PSEU</name>
<keyword evidence="10" id="KW-1185">Reference proteome</keyword>
<dbReference type="InterPro" id="IPR050707">
    <property type="entry name" value="HTH_MetabolicPath_Reg"/>
</dbReference>
<keyword evidence="2" id="KW-0805">Transcription regulation</keyword>
<dbReference type="SUPFAM" id="SSF46785">
    <property type="entry name" value="Winged helix' DNA-binding domain"/>
    <property type="match status" value="1"/>
</dbReference>
<gene>
    <name evidence="9" type="ORF">B0I33_102402</name>
</gene>
<evidence type="ECO:0000259" key="8">
    <source>
        <dbReference type="PROSITE" id="PS51078"/>
    </source>
</evidence>
<sequence length="265" mass="29021">MPEATTNGRQAFGPHFVQSVARALAVIRSFSDRRPTLTLSEAAQETGLDRATARRLLLTLADLGYVRTDGRHFELTPRTLELGYAYLSSLSLPEIARPHLRELSRRLNETATLTVLDGDEIVYVGLVASTRLAAVQISLGTRFAAYATSMGRVLLAGLPDDELEKRVANLRLEPRTERTVRTPEELRAELYRIREQGWALVDGELETELRGAAAPVRDRSGEVVAAVNVSVHADRIAPDTVAAEYVPEILRTVGLIERDLAGAAG</sequence>
<evidence type="ECO:0000256" key="1">
    <source>
        <dbReference type="ARBA" id="ARBA00022798"/>
    </source>
</evidence>
<dbReference type="Pfam" id="PF09339">
    <property type="entry name" value="HTH_IclR"/>
    <property type="match status" value="1"/>
</dbReference>
<comment type="function">
    <text evidence="5">May be an activator protein for the gylABX operon.</text>
</comment>
<dbReference type="InterPro" id="IPR005471">
    <property type="entry name" value="Tscrpt_reg_IclR_N"/>
</dbReference>
<dbReference type="RefSeq" id="WP_106177384.1">
    <property type="nucleotide sequence ID" value="NZ_PVNH01000002.1"/>
</dbReference>
<comment type="caution">
    <text evidence="9">The sequence shown here is derived from an EMBL/GenBank/DDBJ whole genome shotgun (WGS) entry which is preliminary data.</text>
</comment>
<evidence type="ECO:0000256" key="3">
    <source>
        <dbReference type="ARBA" id="ARBA00023125"/>
    </source>
</evidence>
<dbReference type="InterPro" id="IPR036390">
    <property type="entry name" value="WH_DNA-bd_sf"/>
</dbReference>
<feature type="domain" description="IclR-ED" evidence="8">
    <location>
        <begin position="78"/>
        <end position="262"/>
    </location>
</feature>
<proteinExistence type="predicted"/>
<organism evidence="9 10">
    <name type="scientific">Prauserella shujinwangii</name>
    <dbReference type="NCBI Taxonomy" id="1453103"/>
    <lineage>
        <taxon>Bacteria</taxon>
        <taxon>Bacillati</taxon>
        <taxon>Actinomycetota</taxon>
        <taxon>Actinomycetes</taxon>
        <taxon>Pseudonocardiales</taxon>
        <taxon>Pseudonocardiaceae</taxon>
        <taxon>Prauserella</taxon>
    </lineage>
</organism>
<dbReference type="OrthoDB" id="9807558at2"/>
<dbReference type="InterPro" id="IPR029016">
    <property type="entry name" value="GAF-like_dom_sf"/>
</dbReference>
<dbReference type="GO" id="GO:0006071">
    <property type="term" value="P:glycerol metabolic process"/>
    <property type="evidence" value="ECO:0007669"/>
    <property type="project" value="UniProtKB-KW"/>
</dbReference>